<evidence type="ECO:0000256" key="5">
    <source>
        <dbReference type="PROSITE-ProRule" id="PRU00042"/>
    </source>
</evidence>
<feature type="region of interest" description="Disordered" evidence="6">
    <location>
        <begin position="606"/>
        <end position="627"/>
    </location>
</feature>
<dbReference type="GO" id="GO:0002376">
    <property type="term" value="P:immune system process"/>
    <property type="evidence" value="ECO:0007669"/>
    <property type="project" value="UniProtKB-ARBA"/>
</dbReference>
<feature type="compositionally biased region" description="Polar residues" evidence="6">
    <location>
        <begin position="415"/>
        <end position="436"/>
    </location>
</feature>
<reference evidence="8" key="1">
    <citation type="submission" date="2017-01" db="EMBL/GenBank/DDBJ databases">
        <title>A deep insight into the sialotranscriptome of adult male and female Cluex tarsalis mosquitoes.</title>
        <authorList>
            <person name="Ribeiro J.M."/>
            <person name="Moreira F."/>
            <person name="Bernard K.A."/>
            <person name="Calvo E."/>
        </authorList>
    </citation>
    <scope>NUCLEOTIDE SEQUENCE</scope>
    <source>
        <strain evidence="8">Kern County</strain>
        <tissue evidence="8">Salivary glands</tissue>
    </source>
</reference>
<dbReference type="InterPro" id="IPR013087">
    <property type="entry name" value="Znf_C2H2_type"/>
</dbReference>
<feature type="compositionally biased region" description="Acidic residues" evidence="6">
    <location>
        <begin position="176"/>
        <end position="186"/>
    </location>
</feature>
<keyword evidence="4" id="KW-0539">Nucleus</keyword>
<evidence type="ECO:0000256" key="6">
    <source>
        <dbReference type="SAM" id="MobiDB-lite"/>
    </source>
</evidence>
<accession>A0A1Q3EW92</accession>
<protein>
    <recommendedName>
        <fullName evidence="7">C2H2-type domain-containing protein</fullName>
    </recommendedName>
</protein>
<feature type="compositionally biased region" description="Basic residues" evidence="6">
    <location>
        <begin position="114"/>
        <end position="123"/>
    </location>
</feature>
<keyword evidence="2" id="KW-0805">Transcription regulation</keyword>
<evidence type="ECO:0000256" key="1">
    <source>
        <dbReference type="ARBA" id="ARBA00004123"/>
    </source>
</evidence>
<dbReference type="PROSITE" id="PS00028">
    <property type="entry name" value="ZINC_FINGER_C2H2_1"/>
    <property type="match status" value="1"/>
</dbReference>
<keyword evidence="5" id="KW-0479">Metal-binding</keyword>
<evidence type="ECO:0000256" key="4">
    <source>
        <dbReference type="ARBA" id="ARBA00023242"/>
    </source>
</evidence>
<feature type="region of interest" description="Disordered" evidence="6">
    <location>
        <begin position="30"/>
        <end position="255"/>
    </location>
</feature>
<feature type="region of interest" description="Disordered" evidence="6">
    <location>
        <begin position="385"/>
        <end position="454"/>
    </location>
</feature>
<dbReference type="Gene3D" id="3.30.160.60">
    <property type="entry name" value="Classic Zinc Finger"/>
    <property type="match status" value="1"/>
</dbReference>
<feature type="region of interest" description="Disordered" evidence="6">
    <location>
        <begin position="269"/>
        <end position="356"/>
    </location>
</feature>
<dbReference type="PANTHER" id="PTHR23110:SF111">
    <property type="entry name" value="LONGITUDINALS LACKING PROTEIN, ISOFORMS F_I_K_T"/>
    <property type="match status" value="1"/>
</dbReference>
<dbReference type="SMART" id="SM00355">
    <property type="entry name" value="ZnF_C2H2"/>
    <property type="match status" value="2"/>
</dbReference>
<dbReference type="InterPro" id="IPR036236">
    <property type="entry name" value="Znf_C2H2_sf"/>
</dbReference>
<evidence type="ECO:0000313" key="8">
    <source>
        <dbReference type="EMBL" id="JAV19587.1"/>
    </source>
</evidence>
<dbReference type="GO" id="GO:0005634">
    <property type="term" value="C:nucleus"/>
    <property type="evidence" value="ECO:0007669"/>
    <property type="project" value="UniProtKB-SubCell"/>
</dbReference>
<dbReference type="GO" id="GO:0008270">
    <property type="term" value="F:zinc ion binding"/>
    <property type="evidence" value="ECO:0007669"/>
    <property type="project" value="UniProtKB-KW"/>
</dbReference>
<feature type="compositionally biased region" description="Acidic residues" evidence="6">
    <location>
        <begin position="295"/>
        <end position="321"/>
    </location>
</feature>
<feature type="compositionally biased region" description="Low complexity" evidence="6">
    <location>
        <begin position="49"/>
        <end position="77"/>
    </location>
</feature>
<evidence type="ECO:0000259" key="7">
    <source>
        <dbReference type="PROSITE" id="PS50157"/>
    </source>
</evidence>
<dbReference type="Pfam" id="PF00096">
    <property type="entry name" value="zf-C2H2"/>
    <property type="match status" value="1"/>
</dbReference>
<keyword evidence="5" id="KW-0862">Zinc</keyword>
<feature type="domain" description="C2H2-type" evidence="7">
    <location>
        <begin position="513"/>
        <end position="541"/>
    </location>
</feature>
<feature type="compositionally biased region" description="Pro residues" evidence="6">
    <location>
        <begin position="276"/>
        <end position="285"/>
    </location>
</feature>
<sequence length="627" mass="67442">MYRGEVSVDQDRLAAFLRVAESLRIKGLTEVSDDKPPLPTASLTSSGVTAASQNATATAPTSTPTQQQLQQQLAAAASRNTQLAALQQKQKSSSGGGQSMLLTNPLLGSALSQQKRKRGRPRKLSGSDAGEGEYDGYESGDAASGSPDLMEVKLAADGMSNSGDENVISRSAIGEGQDEHDPEDSMDTATGGGSPPAAVNNNISSINKNASSNSPAPSGPAAAVTANATSNSNSTATNNNAKSLASSLRNESSMSALADKPEITIIPQFSKAPVVPTVPPTPSPPTTSTIIPMDTNEEEQEQEAIDGDEEEEDEEDSDSELEFIIPKFDPPSDDCTIVEPEKEDKQHQMQPNSKQQQQLFFHQLQQQHLQNLHQAKMRLIQHRNGEIGKESNGGTTGNVIVGSDPEDQDLGSPETPLSSGRTPSQDSFDGTASAKQPSRRRARRKNLSPDDQAEALTEMSVRGLNLFRYAQITDGVYQCMECAKESVQKTFKNKYSFQRHAFLYHEGAQRKVFPCPVCNKEFSRPDKMKNHLKTTHESYTPKVDTGTVAVSGYPMNFVIGIGAEQPQPPPTTKIDSAVLSAIQLHQHLNMQKELHSQQAKFHHLISPNKDGAPPPTTIVVGTHNGSQ</sequence>
<comment type="subcellular location">
    <subcellularLocation>
        <location evidence="1">Nucleus</location>
    </subcellularLocation>
</comment>
<proteinExistence type="predicted"/>
<evidence type="ECO:0000256" key="3">
    <source>
        <dbReference type="ARBA" id="ARBA00023163"/>
    </source>
</evidence>
<organism evidence="8">
    <name type="scientific">Culex tarsalis</name>
    <name type="common">Encephalitis mosquito</name>
    <dbReference type="NCBI Taxonomy" id="7177"/>
    <lineage>
        <taxon>Eukaryota</taxon>
        <taxon>Metazoa</taxon>
        <taxon>Ecdysozoa</taxon>
        <taxon>Arthropoda</taxon>
        <taxon>Hexapoda</taxon>
        <taxon>Insecta</taxon>
        <taxon>Pterygota</taxon>
        <taxon>Neoptera</taxon>
        <taxon>Endopterygota</taxon>
        <taxon>Diptera</taxon>
        <taxon>Nematocera</taxon>
        <taxon>Culicoidea</taxon>
        <taxon>Culicidae</taxon>
        <taxon>Culicinae</taxon>
        <taxon>Culicini</taxon>
        <taxon>Culex</taxon>
        <taxon>Culex</taxon>
    </lineage>
</organism>
<dbReference type="EMBL" id="GFDL01015458">
    <property type="protein sequence ID" value="JAV19587.1"/>
    <property type="molecule type" value="Transcribed_RNA"/>
</dbReference>
<keyword evidence="3" id="KW-0804">Transcription</keyword>
<dbReference type="AlphaFoldDB" id="A0A1Q3EW92"/>
<feature type="compositionally biased region" description="Low complexity" evidence="6">
    <location>
        <begin position="196"/>
        <end position="248"/>
    </location>
</feature>
<dbReference type="InterPro" id="IPR051095">
    <property type="entry name" value="Dros_DevTransReg"/>
</dbReference>
<name>A0A1Q3EW92_CULTA</name>
<dbReference type="PANTHER" id="PTHR23110">
    <property type="entry name" value="BTB DOMAIN TRANSCRIPTION FACTOR"/>
    <property type="match status" value="1"/>
</dbReference>
<feature type="compositionally biased region" description="Basic residues" evidence="6">
    <location>
        <begin position="437"/>
        <end position="446"/>
    </location>
</feature>
<dbReference type="PROSITE" id="PS50157">
    <property type="entry name" value="ZINC_FINGER_C2H2_2"/>
    <property type="match status" value="1"/>
</dbReference>
<evidence type="ECO:0000256" key="2">
    <source>
        <dbReference type="ARBA" id="ARBA00023015"/>
    </source>
</evidence>
<dbReference type="SUPFAM" id="SSF57667">
    <property type="entry name" value="beta-beta-alpha zinc fingers"/>
    <property type="match status" value="1"/>
</dbReference>
<dbReference type="GO" id="GO:0006357">
    <property type="term" value="P:regulation of transcription by RNA polymerase II"/>
    <property type="evidence" value="ECO:0007669"/>
    <property type="project" value="TreeGrafter"/>
</dbReference>
<keyword evidence="5" id="KW-0863">Zinc-finger</keyword>